<protein>
    <submittedName>
        <fullName evidence="1">Uncharacterized protein</fullName>
    </submittedName>
</protein>
<proteinExistence type="predicted"/>
<name>A0ACD5WEV1_AVESA</name>
<accession>A0ACD5WEV1</accession>
<reference evidence="1" key="2">
    <citation type="submission" date="2025-09" db="UniProtKB">
        <authorList>
            <consortium name="EnsemblPlants"/>
        </authorList>
    </citation>
    <scope>IDENTIFICATION</scope>
</reference>
<evidence type="ECO:0000313" key="2">
    <source>
        <dbReference type="Proteomes" id="UP001732700"/>
    </source>
</evidence>
<dbReference type="EnsemblPlants" id="AVESA.00010b.r2.4AG0607750.1">
    <property type="protein sequence ID" value="AVESA.00010b.r2.4AG0607750.1.CDS.1"/>
    <property type="gene ID" value="AVESA.00010b.r2.4AG0607750"/>
</dbReference>
<reference evidence="1" key="1">
    <citation type="submission" date="2021-05" db="EMBL/GenBank/DDBJ databases">
        <authorList>
            <person name="Scholz U."/>
            <person name="Mascher M."/>
            <person name="Fiebig A."/>
        </authorList>
    </citation>
    <scope>NUCLEOTIDE SEQUENCE [LARGE SCALE GENOMIC DNA]</scope>
</reference>
<evidence type="ECO:0000313" key="1">
    <source>
        <dbReference type="EnsemblPlants" id="AVESA.00010b.r2.4AG0607750.1.CDS.1"/>
    </source>
</evidence>
<keyword evidence="2" id="KW-1185">Reference proteome</keyword>
<sequence>MASFAGVTIVAGGGERCSCSAWPVAADYGGTEGNGGYYHLLVVQAYSATQKAVCTGRNIRSRPFTVGGHQWCVEYYPNGENATCDGFISLYVCLLGGGANEPPVEAQFDFSFIDQAEKQKPVYICGTEPCSFYGKDPRWGHERFIQRDALERSAHLRGDCVAIRCDIVVCNDDDSAAQAMILPEMGQHFQRLLQTKVGADVSFQVGSGETFTAHRCVLAARSTVFMAQLFDPMKEDTTTTSPGGVIQIKDMEARVFGALLSFIYTDSLPKVEIDGMEEGDEEAPTEGVMWMQDLLVAADKYDLQRLKSLCEKELSEHIGVSSVASALALAERHHCRGLKEACFQFIQVQSPPCLHTIMSSSGWEHIVKTYPSVLNELIAKLISSNQK</sequence>
<organism evidence="1 2">
    <name type="scientific">Avena sativa</name>
    <name type="common">Oat</name>
    <dbReference type="NCBI Taxonomy" id="4498"/>
    <lineage>
        <taxon>Eukaryota</taxon>
        <taxon>Viridiplantae</taxon>
        <taxon>Streptophyta</taxon>
        <taxon>Embryophyta</taxon>
        <taxon>Tracheophyta</taxon>
        <taxon>Spermatophyta</taxon>
        <taxon>Magnoliopsida</taxon>
        <taxon>Liliopsida</taxon>
        <taxon>Poales</taxon>
        <taxon>Poaceae</taxon>
        <taxon>BOP clade</taxon>
        <taxon>Pooideae</taxon>
        <taxon>Poodae</taxon>
        <taxon>Poeae</taxon>
        <taxon>Poeae Chloroplast Group 1 (Aveneae type)</taxon>
        <taxon>Aveninae</taxon>
        <taxon>Avena</taxon>
    </lineage>
</organism>
<dbReference type="Proteomes" id="UP001732700">
    <property type="component" value="Chromosome 4A"/>
</dbReference>